<sequence length="163" mass="18050">MQTAIQPLVWDASSIENLPDEHFVHTESEPGVRWKTLLCSSQTPSDTFTCGVAVCAPKTGKLQLHRHKSAELYHFIQGTGVVEIDGVAHPARPGSVMFIPGNAEHRVKNVSETEDLKWLYVFAVDSFGEIVYEWQEDNAELDSGTVDEVDRMKAANVSRGPGR</sequence>
<reference evidence="3 4" key="1">
    <citation type="submission" date="2021-01" db="EMBL/GenBank/DDBJ databases">
        <title>Cercospora kikuchii MAFF 305040 whole genome shotgun sequence.</title>
        <authorList>
            <person name="Kashiwa T."/>
            <person name="Suzuki T."/>
        </authorList>
    </citation>
    <scope>NUCLEOTIDE SEQUENCE [LARGE SCALE GENOMIC DNA]</scope>
    <source>
        <strain evidence="3 4">MAFF 305040</strain>
    </source>
</reference>
<evidence type="ECO:0000256" key="1">
    <source>
        <dbReference type="ARBA" id="ARBA00022723"/>
    </source>
</evidence>
<dbReference type="PANTHER" id="PTHR35848">
    <property type="entry name" value="OXALATE-BINDING PROTEIN"/>
    <property type="match status" value="1"/>
</dbReference>
<feature type="domain" description="Cupin type-2" evidence="2">
    <location>
        <begin position="56"/>
        <end position="122"/>
    </location>
</feature>
<dbReference type="Gene3D" id="2.60.120.10">
    <property type="entry name" value="Jelly Rolls"/>
    <property type="match status" value="1"/>
</dbReference>
<evidence type="ECO:0000313" key="4">
    <source>
        <dbReference type="Proteomes" id="UP000825890"/>
    </source>
</evidence>
<dbReference type="RefSeq" id="XP_044653281.1">
    <property type="nucleotide sequence ID" value="XM_044797346.1"/>
</dbReference>
<dbReference type="SUPFAM" id="SSF51182">
    <property type="entry name" value="RmlC-like cupins"/>
    <property type="match status" value="1"/>
</dbReference>
<keyword evidence="4" id="KW-1185">Reference proteome</keyword>
<comment type="caution">
    <text evidence="3">The sequence shown here is derived from an EMBL/GenBank/DDBJ whole genome shotgun (WGS) entry which is preliminary data.</text>
</comment>
<dbReference type="InterPro" id="IPR013096">
    <property type="entry name" value="Cupin_2"/>
</dbReference>
<organism evidence="3 4">
    <name type="scientific">Cercospora kikuchii</name>
    <dbReference type="NCBI Taxonomy" id="84275"/>
    <lineage>
        <taxon>Eukaryota</taxon>
        <taxon>Fungi</taxon>
        <taxon>Dikarya</taxon>
        <taxon>Ascomycota</taxon>
        <taxon>Pezizomycotina</taxon>
        <taxon>Dothideomycetes</taxon>
        <taxon>Dothideomycetidae</taxon>
        <taxon>Mycosphaerellales</taxon>
        <taxon>Mycosphaerellaceae</taxon>
        <taxon>Cercospora</taxon>
    </lineage>
</organism>
<dbReference type="Pfam" id="PF07883">
    <property type="entry name" value="Cupin_2"/>
    <property type="match status" value="1"/>
</dbReference>
<dbReference type="InterPro" id="IPR051610">
    <property type="entry name" value="GPI/OXD"/>
</dbReference>
<evidence type="ECO:0000313" key="3">
    <source>
        <dbReference type="EMBL" id="GIZ38794.1"/>
    </source>
</evidence>
<dbReference type="PANTHER" id="PTHR35848:SF6">
    <property type="entry name" value="CUPIN TYPE-2 DOMAIN-CONTAINING PROTEIN"/>
    <property type="match status" value="1"/>
</dbReference>
<gene>
    <name evidence="3" type="ORF">CKM354_000219500</name>
</gene>
<protein>
    <recommendedName>
        <fullName evidence="2">Cupin type-2 domain-containing protein</fullName>
    </recommendedName>
</protein>
<evidence type="ECO:0000259" key="2">
    <source>
        <dbReference type="Pfam" id="PF07883"/>
    </source>
</evidence>
<dbReference type="AlphaFoldDB" id="A0A9P3C9D9"/>
<dbReference type="OrthoDB" id="445803at2759"/>
<name>A0A9P3C9D9_9PEZI</name>
<dbReference type="GO" id="GO:0046872">
    <property type="term" value="F:metal ion binding"/>
    <property type="evidence" value="ECO:0007669"/>
    <property type="project" value="UniProtKB-KW"/>
</dbReference>
<dbReference type="EMBL" id="BOLY01000001">
    <property type="protein sequence ID" value="GIZ38794.1"/>
    <property type="molecule type" value="Genomic_DNA"/>
</dbReference>
<accession>A0A9P3C9D9</accession>
<proteinExistence type="predicted"/>
<dbReference type="InterPro" id="IPR011051">
    <property type="entry name" value="RmlC_Cupin_sf"/>
</dbReference>
<dbReference type="GeneID" id="68287770"/>
<keyword evidence="1" id="KW-0479">Metal-binding</keyword>
<dbReference type="Proteomes" id="UP000825890">
    <property type="component" value="Unassembled WGS sequence"/>
</dbReference>
<dbReference type="InterPro" id="IPR014710">
    <property type="entry name" value="RmlC-like_jellyroll"/>
</dbReference>